<feature type="transmembrane region" description="Helical" evidence="2">
    <location>
        <begin position="247"/>
        <end position="268"/>
    </location>
</feature>
<accession>A0A418YBR5</accession>
<keyword evidence="4" id="KW-1185">Reference proteome</keyword>
<dbReference type="RefSeq" id="WP_119911800.1">
    <property type="nucleotide sequence ID" value="NZ_QZCH01000024.1"/>
</dbReference>
<keyword evidence="2" id="KW-0812">Transmembrane</keyword>
<name>A0A418YBR5_9GAMM</name>
<comment type="caution">
    <text evidence="3">The sequence shown here is derived from an EMBL/GenBank/DDBJ whole genome shotgun (WGS) entry which is preliminary data.</text>
</comment>
<evidence type="ECO:0000256" key="1">
    <source>
        <dbReference type="SAM" id="MobiDB-lite"/>
    </source>
</evidence>
<protein>
    <recommendedName>
        <fullName evidence="5">PepSY domain-containing protein</fullName>
    </recommendedName>
</protein>
<evidence type="ECO:0008006" key="5">
    <source>
        <dbReference type="Google" id="ProtNLM"/>
    </source>
</evidence>
<feature type="region of interest" description="Disordered" evidence="1">
    <location>
        <begin position="331"/>
        <end position="351"/>
    </location>
</feature>
<reference evidence="3 4" key="1">
    <citation type="submission" date="2018-09" db="EMBL/GenBank/DDBJ databases">
        <authorList>
            <person name="Wang F."/>
        </authorList>
    </citation>
    <scope>NUCLEOTIDE SEQUENCE [LARGE SCALE GENOMIC DNA]</scope>
    <source>
        <strain evidence="3 4">PLHSC7-2</strain>
    </source>
</reference>
<feature type="compositionally biased region" description="Basic residues" evidence="1">
    <location>
        <begin position="336"/>
        <end position="345"/>
    </location>
</feature>
<organism evidence="3 4">
    <name type="scientific">Motilimonas pumila</name>
    <dbReference type="NCBI Taxonomy" id="2303987"/>
    <lineage>
        <taxon>Bacteria</taxon>
        <taxon>Pseudomonadati</taxon>
        <taxon>Pseudomonadota</taxon>
        <taxon>Gammaproteobacteria</taxon>
        <taxon>Alteromonadales</taxon>
        <taxon>Alteromonadales genera incertae sedis</taxon>
        <taxon>Motilimonas</taxon>
    </lineage>
</organism>
<dbReference type="Pfam" id="PF03929">
    <property type="entry name" value="PepSY_TM"/>
    <property type="match status" value="1"/>
</dbReference>
<dbReference type="AlphaFoldDB" id="A0A418YBR5"/>
<feature type="transmembrane region" description="Helical" evidence="2">
    <location>
        <begin position="16"/>
        <end position="37"/>
    </location>
</feature>
<keyword evidence="2" id="KW-1133">Transmembrane helix</keyword>
<reference evidence="3 4" key="2">
    <citation type="submission" date="2019-01" db="EMBL/GenBank/DDBJ databases">
        <title>Motilimonas pumilus sp. nov., isolated from the gut of sea cucumber (Apostichopus japonicus).</title>
        <authorList>
            <person name="Wang F.-Q."/>
            <person name="Ren L.-H."/>
            <person name="Lin Y.-W."/>
            <person name="Sun G.-H."/>
            <person name="Du Z.-J."/>
            <person name="Zhao J.-X."/>
            <person name="Liu X.-J."/>
            <person name="Liu L.-J."/>
        </authorList>
    </citation>
    <scope>NUCLEOTIDE SEQUENCE [LARGE SCALE GENOMIC DNA]</scope>
    <source>
        <strain evidence="3 4">PLHSC7-2</strain>
    </source>
</reference>
<dbReference type="PANTHER" id="PTHR34219">
    <property type="entry name" value="IRON-REGULATED INNER MEMBRANE PROTEIN-RELATED"/>
    <property type="match status" value="1"/>
</dbReference>
<evidence type="ECO:0000256" key="2">
    <source>
        <dbReference type="SAM" id="Phobius"/>
    </source>
</evidence>
<dbReference type="InterPro" id="IPR005625">
    <property type="entry name" value="PepSY-ass_TM"/>
</dbReference>
<feature type="transmembrane region" description="Helical" evidence="2">
    <location>
        <begin position="481"/>
        <end position="500"/>
    </location>
</feature>
<proteinExistence type="predicted"/>
<dbReference type="OrthoDB" id="9760788at2"/>
<feature type="transmembrane region" description="Helical" evidence="2">
    <location>
        <begin position="205"/>
        <end position="226"/>
    </location>
</feature>
<dbReference type="EMBL" id="QZCH01000024">
    <property type="protein sequence ID" value="RJG41876.1"/>
    <property type="molecule type" value="Genomic_DNA"/>
</dbReference>
<gene>
    <name evidence="3" type="ORF">D1Z90_16050</name>
</gene>
<keyword evidence="2" id="KW-0472">Membrane</keyword>
<evidence type="ECO:0000313" key="3">
    <source>
        <dbReference type="EMBL" id="RJG41876.1"/>
    </source>
</evidence>
<dbReference type="PANTHER" id="PTHR34219:SF6">
    <property type="entry name" value="BLR3280 PROTEIN"/>
    <property type="match status" value="1"/>
</dbReference>
<dbReference type="Proteomes" id="UP000283255">
    <property type="component" value="Unassembled WGS sequence"/>
</dbReference>
<sequence length="511" mass="58318">MKKQLKAGAIRWHGKWAWLAFAALIIWAASGLLHPLLSWTGPKLAKFFPPSAKASAQQINQIPVILAKQQIEQALLVKLMPTQQGMTLQITESADQPRRYFDLSSGEEMPNYDRQQAKWLASYYTGRPEQEVLSTELITAFNDDYPWVNRLLPVYQVKFVGDDGLRVFVYTETNAQAGISNHYKARVQSWFRALHTWNWLQQLEYARVVIIALMMLALLAMTVTGISMLVMLKRSKKAPWQNTAHHWLAYIVCLPLLFFSFSGLYHLLQYATGDNVRGMRMAKPLTWDNQGLLASPVAEHASQQLALNGVSLLRDDQGQLMYRLNLAKSRDNSAKKGGHHHHHGKHQEQATAPSRQAIYDGIVVSDPAVYISAENGKQMPFNDKALAIALAQQHLGLSADKLSEAKLITRFGMHYDFRNKRLPVWQLSYDTPEGDWVFVDPATGILVDRLNNQARFEGYSFSFLHKWNFLRPIMERTSRDIVMSVTLAVAMMFALFGVVIKLKRRKRRRRV</sequence>
<evidence type="ECO:0000313" key="4">
    <source>
        <dbReference type="Proteomes" id="UP000283255"/>
    </source>
</evidence>